<sequence>MEAAVARIQRMSDEHGRALDESCRLLADDAWLGPAAVRFGQEVHGLRHDLRSMLARALADAHAGLAVAR</sequence>
<protein>
    <submittedName>
        <fullName evidence="1">Uncharacterized protein</fullName>
    </submittedName>
</protein>
<evidence type="ECO:0000313" key="1">
    <source>
        <dbReference type="EMBL" id="RBQ21895.1"/>
    </source>
</evidence>
<gene>
    <name evidence="1" type="ORF">DP939_04265</name>
</gene>
<comment type="caution">
    <text evidence="1">The sequence shown here is derived from an EMBL/GenBank/DDBJ whole genome shotgun (WGS) entry which is preliminary data.</text>
</comment>
<accession>A0A366M6V0</accession>
<reference evidence="1 2" key="1">
    <citation type="submission" date="2018-06" db="EMBL/GenBank/DDBJ databases">
        <title>Sphaerisporangium craniellae sp. nov., isolated from a marine sponge in the South China Sea.</title>
        <authorList>
            <person name="Li L."/>
        </authorList>
    </citation>
    <scope>NUCLEOTIDE SEQUENCE [LARGE SCALE GENOMIC DNA]</scope>
    <source>
        <strain evidence="1 2">LHW63015</strain>
    </source>
</reference>
<proteinExistence type="predicted"/>
<dbReference type="AlphaFoldDB" id="A0A366M6V0"/>
<name>A0A366M6V0_9ACTN</name>
<dbReference type="EMBL" id="QMEY01000001">
    <property type="protein sequence ID" value="RBQ21895.1"/>
    <property type="molecule type" value="Genomic_DNA"/>
</dbReference>
<evidence type="ECO:0000313" key="2">
    <source>
        <dbReference type="Proteomes" id="UP000253303"/>
    </source>
</evidence>
<keyword evidence="2" id="KW-1185">Reference proteome</keyword>
<dbReference type="Proteomes" id="UP000253303">
    <property type="component" value="Unassembled WGS sequence"/>
</dbReference>
<organism evidence="1 2">
    <name type="scientific">Spongiactinospora rosea</name>
    <dbReference type="NCBI Taxonomy" id="2248750"/>
    <lineage>
        <taxon>Bacteria</taxon>
        <taxon>Bacillati</taxon>
        <taxon>Actinomycetota</taxon>
        <taxon>Actinomycetes</taxon>
        <taxon>Streptosporangiales</taxon>
        <taxon>Streptosporangiaceae</taxon>
        <taxon>Spongiactinospora</taxon>
    </lineage>
</organism>